<dbReference type="SUPFAM" id="SSF49785">
    <property type="entry name" value="Galactose-binding domain-like"/>
    <property type="match status" value="1"/>
</dbReference>
<dbReference type="Gene3D" id="2.60.120.260">
    <property type="entry name" value="Galactose-binding domain-like"/>
    <property type="match status" value="1"/>
</dbReference>
<evidence type="ECO:0000313" key="3">
    <source>
        <dbReference type="Proteomes" id="UP000597338"/>
    </source>
</evidence>
<comment type="caution">
    <text evidence="2">The sequence shown here is derived from an EMBL/GenBank/DDBJ whole genome shotgun (WGS) entry which is preliminary data.</text>
</comment>
<dbReference type="InterPro" id="IPR013728">
    <property type="entry name" value="BT_3987-like_N"/>
</dbReference>
<protein>
    <submittedName>
        <fullName evidence="2">Galactose oxidase</fullName>
    </submittedName>
</protein>
<keyword evidence="3" id="KW-1185">Reference proteome</keyword>
<organism evidence="2 3">
    <name type="scientific">Parapedobacter defluvii</name>
    <dbReference type="NCBI Taxonomy" id="2045106"/>
    <lineage>
        <taxon>Bacteria</taxon>
        <taxon>Pseudomonadati</taxon>
        <taxon>Bacteroidota</taxon>
        <taxon>Sphingobacteriia</taxon>
        <taxon>Sphingobacteriales</taxon>
        <taxon>Sphingobacteriaceae</taxon>
        <taxon>Parapedobacter</taxon>
    </lineage>
</organism>
<name>A0ABQ1LEW2_9SPHI</name>
<dbReference type="PROSITE" id="PS51257">
    <property type="entry name" value="PROKAR_LIPOPROTEIN"/>
    <property type="match status" value="1"/>
</dbReference>
<proteinExistence type="predicted"/>
<evidence type="ECO:0000313" key="2">
    <source>
        <dbReference type="EMBL" id="GGC23696.1"/>
    </source>
</evidence>
<accession>A0ABQ1LEW2</accession>
<dbReference type="EMBL" id="BMIK01000003">
    <property type="protein sequence ID" value="GGC23696.1"/>
    <property type="molecule type" value="Genomic_DNA"/>
</dbReference>
<dbReference type="Pfam" id="PF08522">
    <property type="entry name" value="BT_3987-like_N"/>
    <property type="match status" value="2"/>
</dbReference>
<feature type="domain" description="F5/8 type C" evidence="1">
    <location>
        <begin position="285"/>
        <end position="445"/>
    </location>
</feature>
<dbReference type="Pfam" id="PF00754">
    <property type="entry name" value="F5_F8_type_C"/>
    <property type="match status" value="1"/>
</dbReference>
<sequence length="445" mass="48718">MNMRNISTGIAALLFMALFFSCEKRHIDDNIPASVVNFSRAGLRISEFYDVEGVHTDTFYVTNAGFEIPADIDVTVAVDETGLGAYNESNGTDYQLLPPSCYALEQVSGKVTASHRTHPFLVVFDCEAFGQLENPSQYVLPIRLSGSQPEAIGEQSLLIVQPHMLEAQLALDGAGVTEVRLPDAPETPEYRFTVSAGFESRWDINFELIEGQAVLDEYNAAHQTNYRALPEQAYTLESATSLSAGVSSADVTFSLRKADVPAGVYAIAVKLQSGDIDGRSIGIDADNIGIIRINNGSTTQRLDRSAWSISFFDSYGATDVPEKMLDGDAGSFWQPAWNASHFGTTTLPFTVVVDMGAQTTLEGFELWRRPGTYASDLRGGVFEVSTDGISWKQATPFDCGDVNNKNEGPLYFYCEPATCRYVRIYITASNRNNTSNMAEFFTLGN</sequence>
<evidence type="ECO:0000259" key="1">
    <source>
        <dbReference type="PROSITE" id="PS50022"/>
    </source>
</evidence>
<gene>
    <name evidence="2" type="ORF">GCM10011386_14580</name>
</gene>
<dbReference type="InterPro" id="IPR008979">
    <property type="entry name" value="Galactose-bd-like_sf"/>
</dbReference>
<dbReference type="Proteomes" id="UP000597338">
    <property type="component" value="Unassembled WGS sequence"/>
</dbReference>
<dbReference type="InterPro" id="IPR000421">
    <property type="entry name" value="FA58C"/>
</dbReference>
<dbReference type="Gene3D" id="2.60.40.1740">
    <property type="entry name" value="hypothetical protein (bacova_03559)"/>
    <property type="match status" value="2"/>
</dbReference>
<reference evidence="3" key="1">
    <citation type="journal article" date="2019" name="Int. J. Syst. Evol. Microbiol.">
        <title>The Global Catalogue of Microorganisms (GCM) 10K type strain sequencing project: providing services to taxonomists for standard genome sequencing and annotation.</title>
        <authorList>
            <consortium name="The Broad Institute Genomics Platform"/>
            <consortium name="The Broad Institute Genome Sequencing Center for Infectious Disease"/>
            <person name="Wu L."/>
            <person name="Ma J."/>
        </authorList>
    </citation>
    <scope>NUCLEOTIDE SEQUENCE [LARGE SCALE GENOMIC DNA]</scope>
    <source>
        <strain evidence="3">CGMCC 1.15342</strain>
    </source>
</reference>
<dbReference type="PROSITE" id="PS50022">
    <property type="entry name" value="FA58C_3"/>
    <property type="match status" value="1"/>
</dbReference>